<name>A0AAV2YX36_9STRA</name>
<sequence length="131" mass="15460">MKFTSEGVPIQWDGTDWLWYKRVMLNVFKEQELLEIVESKLKLNDCVTDEEKALFKKNGFKARRLIFTSLSPDLMHQVDEYESAPEIWMALKEIHESTSINSVKKFRHNELRSELQKCTATGEWQRQFSSG</sequence>
<evidence type="ECO:0000313" key="2">
    <source>
        <dbReference type="Proteomes" id="UP001146120"/>
    </source>
</evidence>
<keyword evidence="2" id="KW-1185">Reference proteome</keyword>
<gene>
    <name evidence="1" type="ORF">N0F65_002504</name>
</gene>
<dbReference type="Pfam" id="PF14223">
    <property type="entry name" value="Retrotran_gag_2"/>
    <property type="match status" value="1"/>
</dbReference>
<evidence type="ECO:0000313" key="1">
    <source>
        <dbReference type="EMBL" id="DAZ97834.1"/>
    </source>
</evidence>
<reference evidence="1" key="2">
    <citation type="journal article" date="2023" name="Microbiol Resour">
        <title>Decontamination and Annotation of the Draft Genome Sequence of the Oomycete Lagenidium giganteum ARSEF 373.</title>
        <authorList>
            <person name="Morgan W.R."/>
            <person name="Tartar A."/>
        </authorList>
    </citation>
    <scope>NUCLEOTIDE SEQUENCE</scope>
    <source>
        <strain evidence="1">ARSEF 373</strain>
    </source>
</reference>
<organism evidence="1 2">
    <name type="scientific">Lagenidium giganteum</name>
    <dbReference type="NCBI Taxonomy" id="4803"/>
    <lineage>
        <taxon>Eukaryota</taxon>
        <taxon>Sar</taxon>
        <taxon>Stramenopiles</taxon>
        <taxon>Oomycota</taxon>
        <taxon>Peronosporomycetes</taxon>
        <taxon>Pythiales</taxon>
        <taxon>Pythiaceae</taxon>
    </lineage>
</organism>
<dbReference type="EMBL" id="DAKRPA010000124">
    <property type="protein sequence ID" value="DAZ97834.1"/>
    <property type="molecule type" value="Genomic_DNA"/>
</dbReference>
<dbReference type="AlphaFoldDB" id="A0AAV2YX36"/>
<reference evidence="1" key="1">
    <citation type="submission" date="2022-11" db="EMBL/GenBank/DDBJ databases">
        <authorList>
            <person name="Morgan W.R."/>
            <person name="Tartar A."/>
        </authorList>
    </citation>
    <scope>NUCLEOTIDE SEQUENCE</scope>
    <source>
        <strain evidence="1">ARSEF 373</strain>
    </source>
</reference>
<comment type="caution">
    <text evidence="1">The sequence shown here is derived from an EMBL/GenBank/DDBJ whole genome shotgun (WGS) entry which is preliminary data.</text>
</comment>
<accession>A0AAV2YX36</accession>
<proteinExistence type="predicted"/>
<protein>
    <submittedName>
        <fullName evidence="1">Uncharacterized protein</fullName>
    </submittedName>
</protein>
<dbReference type="Proteomes" id="UP001146120">
    <property type="component" value="Unassembled WGS sequence"/>
</dbReference>